<feature type="compositionally biased region" description="Acidic residues" evidence="1">
    <location>
        <begin position="5942"/>
        <end position="5958"/>
    </location>
</feature>
<dbReference type="SUPFAM" id="SSF51126">
    <property type="entry name" value="Pectin lyase-like"/>
    <property type="match status" value="1"/>
</dbReference>
<feature type="compositionally biased region" description="Acidic residues" evidence="1">
    <location>
        <begin position="2124"/>
        <end position="2145"/>
    </location>
</feature>
<feature type="region of interest" description="Disordered" evidence="1">
    <location>
        <begin position="35"/>
        <end position="84"/>
    </location>
</feature>
<accession>A0A4P6UYV1</accession>
<reference evidence="2 3" key="1">
    <citation type="journal article" date="2017" name="Int. J. Syst. Evol. Microbiol.">
        <title>Roseitalea porphyridii gen. nov., sp. nov., isolated from a red alga, and reclassification of Hoeflea suaedae Chung et al. 2013 as Pseudohoeflea suaedae gen. nov., comb. nov.</title>
        <authorList>
            <person name="Hyeon J.W."/>
            <person name="Jeong S.E."/>
            <person name="Baek K."/>
            <person name="Jeon C.O."/>
        </authorList>
    </citation>
    <scope>NUCLEOTIDE SEQUENCE [LARGE SCALE GENOMIC DNA]</scope>
    <source>
        <strain evidence="2 3">MA7-20</strain>
    </source>
</reference>
<dbReference type="Proteomes" id="UP000293719">
    <property type="component" value="Chromosome"/>
</dbReference>
<feature type="region of interest" description="Disordered" evidence="1">
    <location>
        <begin position="2121"/>
        <end position="2154"/>
    </location>
</feature>
<evidence type="ECO:0000313" key="3">
    <source>
        <dbReference type="Proteomes" id="UP000293719"/>
    </source>
</evidence>
<feature type="region of interest" description="Disordered" evidence="1">
    <location>
        <begin position="1278"/>
        <end position="1297"/>
    </location>
</feature>
<dbReference type="InterPro" id="IPR012334">
    <property type="entry name" value="Pectin_lyas_fold"/>
</dbReference>
<feature type="compositionally biased region" description="Basic residues" evidence="1">
    <location>
        <begin position="39"/>
        <end position="48"/>
    </location>
</feature>
<sequence length="5958" mass="599378">MPLRPLTAEPTSPWDPGPAGNVYFPCKSMRWRERAWNTSHKRRMRRATLRPNQNGAHRDDGAARRRRPSRRAGSDGLTARAHSAGRPAPIVKRLSGLRATVSGLALAAACHVALGGSALGQSITADGRTATSVTVSGSVTDIRTSTVTAGHGVNTFSSFSVGAGHTANLHVPGGAAGTVNIVDGPRSVLNGAVRSVQGGTVGGDLYFANPNGVVVGPNGSVQAGTVGLSTPSRDFVDTLFGPDGAPREGHVGALVDGTAPQGEADIVVDGRVTGTERVRLRAGRDISISGEVTAGDRAAAMGAAVNTGHVQIEAGRNVTMSGGRVNAVRGEGGGAVTITSSGDITVDGGARILAEGIAGGDGGFAYLFGGEAAYLDAGSTISVSAQGDGDGGFVEFSAEELVRVSGELQAASAGGEAGTIYIDPEIVEIVATDMFSNGARLHIEALERITIGEDIVLSTRQVAAGASHFTAGSTGPSGDLHLEAPVIEVGDGAALLAFADNGFVGGEVLLDARIDDTLDPALALNPVGEARISVTGALLKGRDVTLSATVFKANDIVPNGAVTDYADAITDELGISFIDGLIRGKVNDLDAAFSANVASADIEDAPSYLRASAKIEVAESYLIADRDVTLTADATTRTIIEPDAETISIAFGATDTHAGVIVQDSQTEAGRDVALSATTNETVRLTARSNLDTAAATTLVSNAALAASVRKTSAEAIVSGDLFEFPHPDLGITPTYAALTAGNGISMEAHVIKDIALDAEVATNSEARGLAHAISIDETRATTALGGGAFTGEQGLTMDAETRFDAFASRAVTTATGGPADYSNAAIGPDPEDDYAAMLLNAADTVASLLQVGDLFDDTLAISGAFGSTHHAITTETRFGDYDFQVADVLAGGQRDLGGAYFAPDAAGGAAPLDLTATTDIASLSGETAVRLGDQTNAPRAIAAALTTNLWDVETTALFGSAGSAEYDADLSVDARTHLPAIDRSEADLLAAQTRAGFDLASDVPLVPVDLLVPPMDDVLDGTDTTFLSDVQVAGGTLAVVADRALHDVDITTDAVIEDWAQILSDRSNTLAVTARTDGGLFALRAPSPDWSDATSGGFGAGAAFQTVDVAATTRALVGGFLNVEFGGLLSLDELTVSATNAMVLGAQTRSYGSAEQVGGAGAFALVDYDGTAFAGVDDATALDVGTVTIRARDTSVGFADAAAGSQAGSAGVGVARALVTGSRQATALLTGLDGFAPTGPHVDPWRPDPAAHTVGLLDMDAAMTGLFVAVSDAGAQTAQEAGSESPGPMPDFGNADAAAGASGGTASGGALAGLGFGLALAGDYARVALTDVAEADLNSNRPVGYDTVAIDAVNDTVMFAGAGAAVSGAGTAGLGGAMARIDSDRTTRAAIRNAALFANNPGGVVGEPVDVTATDGTIARVLSSGRGGSTLSLGVIGSVAIVDATSLTEALVEGASVTDTSTVSVDALRTGGALIAAGAIEAIPDGSATPDEEDKKGTAIGLSYARNDTDGTVRANAAFAGPSDAESASITALDDSLTVANAQSRATSSAQAITGAAIVQNTAQTTEALVSTNGGGLTLAGTGALDVTATNEATVRSSIGVEGDGERVGFGAGAIAQTDERTTRAALETAEVTGPFIGARPAITVDAALIGESIAFQTSGAGADGGVAGDLSVSALTTDWVTEAAIDGSDLTYPGAVTLSAFEQASVSNRQGALVDASSGAGTVGLSQTVYGSDVVAEIAGGSTIVLAGGAVTAEAQGDSVIRTRAVRSGEAANAVATVFADQLSTGETRASVDDAEVTATSITIEASDATWREIAASSAATADAVGIAGGLSRDRYQRDTFARSDASTLNTSFGDLAVSAGSDTRATSTALGRANGGDVIGAAALASWIVDDRDVAATVDGGTVSVSGAMAVTADRSDVHLLLQGTTSDSSQSVGFGAGVLLTGGRTEARVADPDTLSVAGDLTIAATEASKAFSVGLGAGTPGAIGGVGSYAYLEMGRLSPLAAARADNERGATERAASAAARAEIMGVFADVSGDASALDVVRDVEILATLRQATGTADIGGDISVTATDDRRGYAVAGQFQAGIVGPAGTFVDRYFEVEDLNASGFAIAIRPFAPASGDADEEDEADLGSEDADSADEFASETAAGSGGGGGWSFGASVARIELGGVTAATVEASAGATVDAGGDVSVEALSTARTAAVSVGAQISTGSNLAGSVALANQKQLVLSQVQGDGTVTGADVHVLSTADASNWSIAGLALVSGDLAIGGTVSVNDTDIETRAEIDGATVQTGPANGLIVDAEDRSRALGVALAGGGGANAFGASVGVASMRGTTEAIVRDATIITGTASAKVRADRDPTLSGFVFQVGIGTSNAAGAAISVAHMGGDTSALAENSTVVSGNDIIVKAGADADLASAAVGIAVGGNLGVTGSTAIATRADTVLAQADDSTLTADDSILVQALGGTLYTTLGGGEETLVGDMLSGTVSASFGGSVGVGVSVALVKAANSVEALVTGTSVLTANGTVADGGVTGIGRSPFSDYRTTFATPYHGIAIVADNQTDISAMAATIAGAGSAAVAAQVPLLFVDDAVRAAVDNVGGRPELASETDVAVLAANETDIETFSLVGSAAGSVGVGADVEYLSLAKTTEASVQGATLDAADDIAIAARSPDALTTVSLAGAAGGAVGIGGIVQVALAETETRARIHDADLIAGGDVFLGGWADRTIDQVVGTLGAGGTVGIGGSVVVFTARDQVIAEVEDAPSAGHAFATGIDADGTVAIEATAGTEHDTTMVGIGAGTVGINATIFVARSEQSVTARLGDHNRVDLGRANALTVTASQAFDQAVGLGSATGGFVGAGATIGAISMSNAVLAEIGDGAAVDVSGDIAVTASGDRSFEGTAVAAGGGAFAFQGSILNLAFGKPTETEETGDHMAAVDDSLENDDPYGDGDDYSGGDAETAAFMADANAGRGTLDLFALSDPDGAQADTIEARIGAEAELDAGDDIDVTALETGDIDVISGGAAGGAAAMTGGVANIRRGSSLIVGIGESATLTAGDDIAIKADATVDTSNPDAVPTAFAASGGLVSGAGAVARVVTERDIDIAIGEAVRLESGDGEDITIRAEETAETRAKALGATFGGVALGGTVAFTRHETDIDIAFEGPTRPVLTGGDVTIVARRDGGVDAEATAAAGGAFAGNGVDTTAEDDARVTIDLGRADFQTAGGTVEIAARNSADVNATSNSVTIGGTGALGFSLATARRSAVSEIVSNGTSSRFDAASVTMLALDTISETSAPATVAATAFSATGGLGTAGGSRADASNTSRAEIDIKLRELDVTGFARFAAATRGDVDAESDGFVLGLAALGANESVADAATTTKVGIELSGSPDVQGDFIAEAYGEDDLHADTRSGQGGLVSLQAARSTIDADPVTEIEITTDGTDDFTLSAEDIEIAASRTVTTQNVGSSLRASLAGYGATKTVTDVDLTTTIAIDDATLEAENVSIIAASAVDKVSKDYDGRIGDVGIVSGTSLKSEVTVDADTDIDLNDATILQRSASTTDGVLIQIANSFDIEDRLKIDTGGGILIPNADSAIEVDNVADIDLDGAAIDAEGDVELIALADADLSNEVHVNVYGLAGRPSGDATTGFDNDQQIDLFGGSAIISRAGDVVLSAGTEDGTGQRIDLSSELRIWNATAFPVTRKPVAEARIAQTASVDVSPTSTVLAAADVSLIAGRGDTDAYAFGASSDLYREGAEAVVNAFGSLVGADEVSFDTVTGTDVDDLFGEIIVDGEVTAGAFAELIVQIDPDGDVVFTRGDAEVTFEDDVDLYANLESYIDELEAQRDAFADDAAIVARLDAEIARIEQIIAGLGASGTADMVIIDDLYASGGNVAIVGTALGGAGVIEARSDVVVEVTNEAPRIVEVRDVTIPFRDAGFVRYNGVEVNDVETVNEINDANATEAVLGVTIPGDGPDAAFELVTNVTNPDDPLVSIQNNFIGTGTDASGDLLVTGTIENLNGTVALSTADGDILVLGGTIDAKTVDIRSGGDFLLSAALDDYITDTGGSPFGIYADFFDEYEAWYIAGAASGPEPVFEPIAGGEIIATGSVFIYANYLNVNGLIQSGITDWDLTIAQNLDTIIDGATFTSDEPVVVYSPGTNSDVNPPLGETVINTDGDTAIMGNVGVRYDPEAHELLVDPILSKGGYVELVGKIISTGGGRIEAADGYGRIDVDSDSDIPLVFTAISTGYGDGASGVIRIVDLSDEGVTPGVFTTTTFEKRPDNTIWRTIDDGSALIVSVPVTDPQFEIAEATSDSAFFGPDDVLARGVTYYLGTSESFTTSLIEQRFEYSDGRPDLITTRSPSTVFGDPVDIRTEQVFVTTADLLAAEPYKYERGFEFAGDKVTTYDGPEVLVAANVFAGIGVTYDLYERPRTDFSVDTEWVTHRLAANYPVDIGFHGYETSELRITHAGDVIFDGPVHNQGGVSVITSENGNIATAGNTVMETALTFMSAGDSIGRAVDTIPKPILGGLAFGGGGGGAGLVSSGRTISGTAPLQIDQLAGRGLEVEATNAIRIAEQAGDMNVRLARSGDLGDVALSAPGSILVHDLADDTGSLVEGGEVSLNATSGSIGLITDPLRVNSTGLDADAGFDINIVHDGTIRADQIISRNGDVNIVAQGDFADIVDVNTASIVDRRATENLLETLWDELGLREGAGSFRDEAAVIRNDALRTAEYFDYWRTRGVTWTEDGDGNRVVQSIQAYDPATELTLTGAERDALVAAGLTDAQIADAEAARTDRYHALHARFGVDAFDPDFEYAAPAEEVAALTEQIFWTDRQLGLGIRADLVLETGDTQLVIEDPNFAGINVNLAAGDDIGAQFDDLVITRGQVLDEATLLQLWTAERGDITVEGDTAFVDQFEDVDVSATGRLIALAGEDLFIGSEDPLALGLVEGGARVRIKGAEGLTGTDTLGLGANVTGMDIVLEGGAGAIGAPLEPVTVEQGVGGTFVARADGDVRVLAPTSNVAVSEIFAGGALVLTAAEGNILDFGRDDATDIVAGSATFLALDDIGRAANPLDVELRDPDGLLSAVSTVGEIALRVPQGNVTVAGVGALDGDVTFRVDQGDLTLANSTAIAAIHADDLLDLDVGGSIVSAPGTGLDLKALTADLYTEADIGTLAEPVVTEFETLDLVAFGLDTDRTAVIANTSPTPGALELGDILFTGAGYRSFTLINQGEVVLGAGTSLEADFVNIAAIGTFDNIEINEALTFTGDTLRLVAPGRIDLADGADVTLFGDGAFITSRLEAVGPLGDAEVDALGDVTIVGEHHIGLERLAAANTTLTMADIGTIEIGAVQTGTLTASTFFGDADFGAVTADSVDIDVYGNVSGTFDVVTSIDLWSSSGLGIDDLDNPSLTILTNDTLEQVQLAGEFGVNLTFEGETPVTLTSVETAMRGDGAFIDADGNEWANLADLIADNPELADIDPLGIGIHLRAPDALLTVAGDGLTSNGAAIDIESEFYRQDAPVDSAGGDIAINATTNGLIASILEAETRSGGGDITLTGTIVQLRGDVRSEGGAITATAGPRFSGLTTLLVGGNIGSGGGDIHLETVGGGDIVQEAGTRIDAGAAGTVRIAGSEDVTITDVRSATLDLDEPAVRVSAEGTLTGLGAGPFISAPSAFGIARIEAGAIANTGPEGFRMYASVIDARVRGGAMHLANGRDAIVARLVNTGGDTIDLVNRGDLRLAGPVTSAGGDVVLTALSDIGGFAGQPIPVTAGRLFLTALDGSMGTPGDPLPLGTGGIGRLIAIATGSVVIDSPDARLDAEGVASATGPVALRSTGTVRVGRLVAPDPVSIVGPGGVTIVQRFDNGTVATLPVGVADLVAPGVYVDLIVADGTAGGGSLVRTPPPAAGGNRNLPQRFPGGFGFDPFTSAGPLAAGGVRVTFGDGIEGIFGDIPEPEDDEEEEEQTLLAN</sequence>
<organism evidence="2 3">
    <name type="scientific">Roseitalea porphyridii</name>
    <dbReference type="NCBI Taxonomy" id="1852022"/>
    <lineage>
        <taxon>Bacteria</taxon>
        <taxon>Pseudomonadati</taxon>
        <taxon>Pseudomonadota</taxon>
        <taxon>Alphaproteobacteria</taxon>
        <taxon>Hyphomicrobiales</taxon>
        <taxon>Ahrensiaceae</taxon>
        <taxon>Roseitalea</taxon>
    </lineage>
</organism>
<keyword evidence="3" id="KW-1185">Reference proteome</keyword>
<evidence type="ECO:0000313" key="2">
    <source>
        <dbReference type="EMBL" id="QBK29484.1"/>
    </source>
</evidence>
<gene>
    <name evidence="2" type="ORF">E0E05_02050</name>
</gene>
<dbReference type="InterPro" id="IPR011050">
    <property type="entry name" value="Pectin_lyase_fold/virulence"/>
</dbReference>
<evidence type="ECO:0000256" key="1">
    <source>
        <dbReference type="SAM" id="MobiDB-lite"/>
    </source>
</evidence>
<dbReference type="KEGG" id="rpod:E0E05_02050"/>
<proteinExistence type="predicted"/>
<protein>
    <submittedName>
        <fullName evidence="2">Leukotoxin LktA family filamentous adhesin</fullName>
    </submittedName>
</protein>
<dbReference type="Gene3D" id="2.160.20.10">
    <property type="entry name" value="Single-stranded right-handed beta-helix, Pectin lyase-like"/>
    <property type="match status" value="1"/>
</dbReference>
<name>A0A4P6UYV1_9HYPH</name>
<feature type="region of interest" description="Disordered" evidence="1">
    <location>
        <begin position="5939"/>
        <end position="5958"/>
    </location>
</feature>
<dbReference type="NCBIfam" id="NF012204">
    <property type="entry name" value="adhes_FxxPxG"/>
    <property type="match status" value="1"/>
</dbReference>
<dbReference type="EMBL" id="CP036532">
    <property type="protein sequence ID" value="QBK29484.1"/>
    <property type="molecule type" value="Genomic_DNA"/>
</dbReference>